<dbReference type="EMBL" id="CYZV01000008">
    <property type="protein sequence ID" value="CUN91021.1"/>
    <property type="molecule type" value="Genomic_DNA"/>
</dbReference>
<gene>
    <name evidence="2" type="primary">paiA</name>
    <name evidence="2" type="ORF">ERS852470_01005</name>
</gene>
<dbReference type="GO" id="GO:0016747">
    <property type="term" value="F:acyltransferase activity, transferring groups other than amino-acyl groups"/>
    <property type="evidence" value="ECO:0007669"/>
    <property type="project" value="InterPro"/>
</dbReference>
<dbReference type="GeneID" id="83011388"/>
<dbReference type="OrthoDB" id="7205533at2"/>
<feature type="domain" description="N-acetyltransferase" evidence="1">
    <location>
        <begin position="11"/>
        <end position="172"/>
    </location>
</feature>
<dbReference type="Proteomes" id="UP000095558">
    <property type="component" value="Unassembled WGS sequence"/>
</dbReference>
<dbReference type="AlphaFoldDB" id="A0A174AQF3"/>
<dbReference type="RefSeq" id="WP_042396596.1">
    <property type="nucleotide sequence ID" value="NZ_CYYT01000002.1"/>
</dbReference>
<sequence>MKVALKKCTLNDLFTLKELSIINYVDTYGQDNTPVNMAKYIDKSFSVEKLSREIINENSGVYFMYIDDMLGGYVKLNKYKAQKDIKNPRSMEIEKIYILKDYQGKDIVEEFIEQVIKVARNDSKEFIWLGICERNDREISFYERNGFKEIGKHSFKVGEKLETKFIMHKYIK</sequence>
<dbReference type="InterPro" id="IPR000182">
    <property type="entry name" value="GNAT_dom"/>
</dbReference>
<dbReference type="CDD" id="cd04301">
    <property type="entry name" value="NAT_SF"/>
    <property type="match status" value="1"/>
</dbReference>
<dbReference type="Pfam" id="PF00583">
    <property type="entry name" value="Acetyltransf_1"/>
    <property type="match status" value="1"/>
</dbReference>
<organism evidence="2 3">
    <name type="scientific">Clostridium disporicum</name>
    <dbReference type="NCBI Taxonomy" id="84024"/>
    <lineage>
        <taxon>Bacteria</taxon>
        <taxon>Bacillati</taxon>
        <taxon>Bacillota</taxon>
        <taxon>Clostridia</taxon>
        <taxon>Eubacteriales</taxon>
        <taxon>Clostridiaceae</taxon>
        <taxon>Clostridium</taxon>
    </lineage>
</organism>
<protein>
    <submittedName>
        <fullName evidence="2">Acetyltransferase</fullName>
        <ecNumber evidence="2">2.3.1.-</ecNumber>
    </submittedName>
</protein>
<dbReference type="Gene3D" id="3.40.630.30">
    <property type="match status" value="1"/>
</dbReference>
<keyword evidence="2" id="KW-0808">Transferase</keyword>
<evidence type="ECO:0000259" key="1">
    <source>
        <dbReference type="PROSITE" id="PS51186"/>
    </source>
</evidence>
<reference evidence="2 3" key="1">
    <citation type="submission" date="2015-09" db="EMBL/GenBank/DDBJ databases">
        <authorList>
            <consortium name="Pathogen Informatics"/>
        </authorList>
    </citation>
    <scope>NUCLEOTIDE SEQUENCE [LARGE SCALE GENOMIC DNA]</scope>
    <source>
        <strain evidence="2 3">2789STDY5834855</strain>
    </source>
</reference>
<dbReference type="InterPro" id="IPR016181">
    <property type="entry name" value="Acyl_CoA_acyltransferase"/>
</dbReference>
<accession>A0A174AQF3</accession>
<dbReference type="PROSITE" id="PS51186">
    <property type="entry name" value="GNAT"/>
    <property type="match status" value="1"/>
</dbReference>
<keyword evidence="2" id="KW-0012">Acyltransferase</keyword>
<name>A0A174AQF3_9CLOT</name>
<evidence type="ECO:0000313" key="2">
    <source>
        <dbReference type="EMBL" id="CUN91021.1"/>
    </source>
</evidence>
<dbReference type="SUPFAM" id="SSF55729">
    <property type="entry name" value="Acyl-CoA N-acyltransferases (Nat)"/>
    <property type="match status" value="1"/>
</dbReference>
<evidence type="ECO:0000313" key="3">
    <source>
        <dbReference type="Proteomes" id="UP000095558"/>
    </source>
</evidence>
<dbReference type="EC" id="2.3.1.-" evidence="2"/>
<proteinExistence type="predicted"/>